<evidence type="ECO:0000256" key="2">
    <source>
        <dbReference type="ARBA" id="ARBA00022679"/>
    </source>
</evidence>
<dbReference type="EMBL" id="QQXL01000004">
    <property type="protein sequence ID" value="RKW70313.1"/>
    <property type="molecule type" value="Genomic_DNA"/>
</dbReference>
<dbReference type="CDD" id="cd01167">
    <property type="entry name" value="bac_FRK"/>
    <property type="match status" value="1"/>
</dbReference>
<dbReference type="GO" id="GO:0016301">
    <property type="term" value="F:kinase activity"/>
    <property type="evidence" value="ECO:0007669"/>
    <property type="project" value="UniProtKB-KW"/>
</dbReference>
<keyword evidence="5" id="KW-0067">ATP-binding</keyword>
<dbReference type="InterPro" id="IPR002173">
    <property type="entry name" value="Carboh/pur_kinase_PfkB_CS"/>
</dbReference>
<organism evidence="7 8">
    <name type="scientific">Galactobacter caseinivorans</name>
    <dbReference type="NCBI Taxonomy" id="2676123"/>
    <lineage>
        <taxon>Bacteria</taxon>
        <taxon>Bacillati</taxon>
        <taxon>Actinomycetota</taxon>
        <taxon>Actinomycetes</taxon>
        <taxon>Micrococcales</taxon>
        <taxon>Micrococcaceae</taxon>
        <taxon>Galactobacter</taxon>
    </lineage>
</organism>
<dbReference type="InterPro" id="IPR029056">
    <property type="entry name" value="Ribokinase-like"/>
</dbReference>
<gene>
    <name evidence="7" type="ORF">DWQ67_07355</name>
</gene>
<dbReference type="RefSeq" id="WP_121484966.1">
    <property type="nucleotide sequence ID" value="NZ_QQXL01000004.1"/>
</dbReference>
<dbReference type="Gene3D" id="3.40.1190.20">
    <property type="match status" value="1"/>
</dbReference>
<dbReference type="PANTHER" id="PTHR43085">
    <property type="entry name" value="HEXOKINASE FAMILY MEMBER"/>
    <property type="match status" value="1"/>
</dbReference>
<dbReference type="SUPFAM" id="SSF53613">
    <property type="entry name" value="Ribokinase-like"/>
    <property type="match status" value="1"/>
</dbReference>
<sequence>MFLVMGEALVDVISGGVEAPTSHVGGSPLNVAVGLARLDCPVTFVTRYGRDAHGDMIHETLRSNGVAELLEPDQKPTTTAIGILDPAGAAEYEFDGFDWSLDGFVGERAARAIQDATAVHMGSLGAALDPGAETVLRAVEQARPHATISFDPNVRPRLTPDRDAARARVEAFVALSDVVRASDSDLDWLYPDRTPFETARAWLANGPSLVLVTTGSGGSDAFARELNVHVDAVQTEVEDTVGAGDSYMAALLVALQERGYAGASGRAALRGITAEHLREVLTFAVRAAAITVSRAGANPPTRAELTA</sequence>
<evidence type="ECO:0000256" key="1">
    <source>
        <dbReference type="ARBA" id="ARBA00010688"/>
    </source>
</evidence>
<evidence type="ECO:0000256" key="4">
    <source>
        <dbReference type="ARBA" id="ARBA00022777"/>
    </source>
</evidence>
<name>A0A496PIH8_9MICC</name>
<comment type="caution">
    <text evidence="7">The sequence shown here is derived from an EMBL/GenBank/DDBJ whole genome shotgun (WGS) entry which is preliminary data.</text>
</comment>
<keyword evidence="3" id="KW-0547">Nucleotide-binding</keyword>
<dbReference type="GO" id="GO:0005524">
    <property type="term" value="F:ATP binding"/>
    <property type="evidence" value="ECO:0007669"/>
    <property type="project" value="UniProtKB-KW"/>
</dbReference>
<protein>
    <submittedName>
        <fullName evidence="7">Carbohydrate kinase</fullName>
    </submittedName>
</protein>
<dbReference type="AlphaFoldDB" id="A0A496PIH8"/>
<dbReference type="InterPro" id="IPR011611">
    <property type="entry name" value="PfkB_dom"/>
</dbReference>
<dbReference type="PROSITE" id="PS00584">
    <property type="entry name" value="PFKB_KINASES_2"/>
    <property type="match status" value="1"/>
</dbReference>
<dbReference type="Pfam" id="PF00294">
    <property type="entry name" value="PfkB"/>
    <property type="match status" value="1"/>
</dbReference>
<dbReference type="PANTHER" id="PTHR43085:SF1">
    <property type="entry name" value="PSEUDOURIDINE KINASE-RELATED"/>
    <property type="match status" value="1"/>
</dbReference>
<evidence type="ECO:0000256" key="5">
    <source>
        <dbReference type="ARBA" id="ARBA00022840"/>
    </source>
</evidence>
<keyword evidence="8" id="KW-1185">Reference proteome</keyword>
<dbReference type="InterPro" id="IPR050306">
    <property type="entry name" value="PfkB_Carbo_kinase"/>
</dbReference>
<accession>A0A496PIH8</accession>
<dbReference type="Proteomes" id="UP000273119">
    <property type="component" value="Unassembled WGS sequence"/>
</dbReference>
<evidence type="ECO:0000313" key="8">
    <source>
        <dbReference type="Proteomes" id="UP000273119"/>
    </source>
</evidence>
<comment type="similarity">
    <text evidence="1">Belongs to the carbohydrate kinase PfkB family.</text>
</comment>
<keyword evidence="2" id="KW-0808">Transferase</keyword>
<evidence type="ECO:0000256" key="3">
    <source>
        <dbReference type="ARBA" id="ARBA00022741"/>
    </source>
</evidence>
<reference evidence="7 8" key="1">
    <citation type="submission" date="2018-07" db="EMBL/GenBank/DDBJ databases">
        <title>Arthrobacter sp. nov., isolated from raw cow's milk with high bacterial count.</title>
        <authorList>
            <person name="Hahne J."/>
            <person name="Isele D."/>
            <person name="Lipski A."/>
        </authorList>
    </citation>
    <scope>NUCLEOTIDE SEQUENCE [LARGE SCALE GENOMIC DNA]</scope>
    <source>
        <strain evidence="7 8">JZ R-183</strain>
    </source>
</reference>
<feature type="domain" description="Carbohydrate kinase PfkB" evidence="6">
    <location>
        <begin position="17"/>
        <end position="300"/>
    </location>
</feature>
<evidence type="ECO:0000259" key="6">
    <source>
        <dbReference type="Pfam" id="PF00294"/>
    </source>
</evidence>
<evidence type="ECO:0000313" key="7">
    <source>
        <dbReference type="EMBL" id="RKW70313.1"/>
    </source>
</evidence>
<proteinExistence type="inferred from homology"/>
<keyword evidence="4 7" id="KW-0418">Kinase</keyword>